<dbReference type="EMBL" id="LFZX01000132">
    <property type="protein sequence ID" value="KNC66628.1"/>
    <property type="molecule type" value="Genomic_DNA"/>
</dbReference>
<keyword evidence="1" id="KW-0732">Signal</keyword>
<dbReference type="Proteomes" id="UP000036850">
    <property type="component" value="Unassembled WGS sequence"/>
</dbReference>
<dbReference type="OrthoDB" id="6285345at2"/>
<dbReference type="EMBL" id="CP013611">
    <property type="protein sequence ID" value="ALU42147.1"/>
    <property type="molecule type" value="Genomic_DNA"/>
</dbReference>
<evidence type="ECO:0000313" key="2">
    <source>
        <dbReference type="EMBL" id="ALU42147.1"/>
    </source>
</evidence>
<reference evidence="4" key="1">
    <citation type="submission" date="2015-07" db="EMBL/GenBank/DDBJ databases">
        <title>Draft genome sequence of a Pseudoalteromonas rubra strain, OCN096, isolated from Kaneohe Bay, Oahu, Hawaii.</title>
        <authorList>
            <person name="Beurmann S."/>
            <person name="Ushijima B."/>
            <person name="Belcaid M."/>
            <person name="Callahan S.M."/>
            <person name="Aeby G.S."/>
        </authorList>
    </citation>
    <scope>NUCLEOTIDE SEQUENCE [LARGE SCALE GENOMIC DNA]</scope>
    <source>
        <strain evidence="4">OCN096</strain>
    </source>
</reference>
<feature type="signal peptide" evidence="1">
    <location>
        <begin position="1"/>
        <end position="22"/>
    </location>
</feature>
<organism evidence="3 4">
    <name type="scientific">Pseudoalteromonas rubra</name>
    <dbReference type="NCBI Taxonomy" id="43658"/>
    <lineage>
        <taxon>Bacteria</taxon>
        <taxon>Pseudomonadati</taxon>
        <taxon>Pseudomonadota</taxon>
        <taxon>Gammaproteobacteria</taxon>
        <taxon>Alteromonadales</taxon>
        <taxon>Pseudoalteromonadaceae</taxon>
        <taxon>Pseudoalteromonas</taxon>
    </lineage>
</organism>
<dbReference type="PATRIC" id="fig|43658.6.peg.6106"/>
<evidence type="ECO:0000313" key="3">
    <source>
        <dbReference type="EMBL" id="KNC66628.1"/>
    </source>
</evidence>
<name>A0A0L0ERW0_9GAMM</name>
<evidence type="ECO:0000313" key="5">
    <source>
        <dbReference type="Proteomes" id="UP000069015"/>
    </source>
</evidence>
<evidence type="ECO:0000256" key="1">
    <source>
        <dbReference type="SAM" id="SignalP"/>
    </source>
</evidence>
<reference evidence="2 5" key="3">
    <citation type="submission" date="2015-12" db="EMBL/GenBank/DDBJ databases">
        <title>Complete genome sequence of Pseudoalteromonas rubra SCSIO 6842, harboring a conjugative plasmid.</title>
        <authorList>
            <person name="Li B."/>
            <person name="Wang X."/>
        </authorList>
    </citation>
    <scope>NUCLEOTIDE SEQUENCE [LARGE SCALE GENOMIC DNA]</scope>
    <source>
        <strain evidence="2 5">SCSIO 6842</strain>
    </source>
</reference>
<evidence type="ECO:0000313" key="4">
    <source>
        <dbReference type="Proteomes" id="UP000036850"/>
    </source>
</evidence>
<dbReference type="RefSeq" id="WP_049865283.1">
    <property type="nucleotide sequence ID" value="NZ_CP013611.1"/>
</dbReference>
<protein>
    <submittedName>
        <fullName evidence="3">Uncharacterized protein</fullName>
    </submittedName>
</protein>
<sequence>MKQLLISTALLVSGTFCFSSHASNLDPELQTKLDDTFYLYDSGHYQETLDNVHWLVKKGVAVDYDFYGYRLGVVLPLWRNLAQDFEPARISFNQLLESSVQKAVNSPQNCAAFDDARSMLRLQHRVTDIIATLEEKEAAHPQVWSRCWDDTATLDAVEQTSKPLIDAYIGDLSDHFAAHYIPNIEQYYNQCSTEGDYREACQDGVKEYLTSVSNAFRHAAMTHYGLNEAGQVGGLTLSLLLKWQEQNN</sequence>
<dbReference type="KEGG" id="prr:AT705_03865"/>
<gene>
    <name evidence="3" type="ORF">AC626_15825</name>
    <name evidence="2" type="ORF">AT705_03865</name>
</gene>
<dbReference type="AlphaFoldDB" id="A0A0L0ERW0"/>
<feature type="chain" id="PRO_5007776324" evidence="1">
    <location>
        <begin position="23"/>
        <end position="248"/>
    </location>
</feature>
<accession>A0A0L0ERW0</accession>
<proteinExistence type="predicted"/>
<dbReference type="Proteomes" id="UP000069015">
    <property type="component" value="Chromosome 1"/>
</dbReference>
<reference evidence="3" key="2">
    <citation type="submission" date="2015-07" db="EMBL/GenBank/DDBJ databases">
        <title>MeaNS - Measles Nucleotide Surveillance Program.</title>
        <authorList>
            <person name="Tran T."/>
            <person name="Druce J."/>
        </authorList>
    </citation>
    <scope>NUCLEOTIDE SEQUENCE</scope>
    <source>
        <strain evidence="3">OCN096</strain>
    </source>
</reference>